<sequence length="362" mass="40476">MPILAQVRLKGENVAAPPPSGAPCIHDLGSTGWSGGASYFRDEVGEPHAHTNNDLNASTTPTVDLSLVNASSSLRGRGDDDIMALIKLFTTILGVSSMVPAVFGATIPTVSSLLDIDTLNREMDAFTVNSTTSGLDFFDAIMNDPEIPFEGTSYSDSIEKNTLEKRARAYNYIKFKVTLDGALGHLHGFDSVGNPLFYPGSPTRFRATSADLYVFDRFRRNARDMALIWREPNAGQARPGSTIWMTNKRLYKFFYPGDSTEPVWYDDTIYVKWKGFNDLYASQDYFPGGDYNRRCEFSAYQNWLLGWGNPVVIRSGDMRIQWRDGSNLAGWIYVQSLGYPFDHYYYTATITGRIQTRGSRVL</sequence>
<organism evidence="1 2">
    <name type="scientific">Drechslerella dactyloides</name>
    <name type="common">Nematode-trapping fungus</name>
    <name type="synonym">Arthrobotrys dactyloides</name>
    <dbReference type="NCBI Taxonomy" id="74499"/>
    <lineage>
        <taxon>Eukaryota</taxon>
        <taxon>Fungi</taxon>
        <taxon>Dikarya</taxon>
        <taxon>Ascomycota</taxon>
        <taxon>Pezizomycotina</taxon>
        <taxon>Orbiliomycetes</taxon>
        <taxon>Orbiliales</taxon>
        <taxon>Orbiliaceae</taxon>
        <taxon>Drechslerella</taxon>
    </lineage>
</organism>
<evidence type="ECO:0000313" key="2">
    <source>
        <dbReference type="Proteomes" id="UP001221413"/>
    </source>
</evidence>
<keyword evidence="2" id="KW-1185">Reference proteome</keyword>
<comment type="caution">
    <text evidence="1">The sequence shown here is derived from an EMBL/GenBank/DDBJ whole genome shotgun (WGS) entry which is preliminary data.</text>
</comment>
<dbReference type="EMBL" id="JAQGDS010000010">
    <property type="protein sequence ID" value="KAJ6257461.1"/>
    <property type="molecule type" value="Genomic_DNA"/>
</dbReference>
<dbReference type="Proteomes" id="UP001221413">
    <property type="component" value="Unassembled WGS sequence"/>
</dbReference>
<gene>
    <name evidence="1" type="ORF">Dda_7246</name>
</gene>
<name>A0AAD6IVA9_DREDA</name>
<protein>
    <submittedName>
        <fullName evidence="1">Uncharacterized protein</fullName>
    </submittedName>
</protein>
<reference evidence="1" key="1">
    <citation type="submission" date="2023-01" db="EMBL/GenBank/DDBJ databases">
        <title>The chitinases involved in constricting ring structure development in the nematode-trapping fungus Drechslerella dactyloides.</title>
        <authorList>
            <person name="Wang R."/>
            <person name="Zhang L."/>
            <person name="Tang P."/>
            <person name="Li S."/>
            <person name="Liang L."/>
        </authorList>
    </citation>
    <scope>NUCLEOTIDE SEQUENCE</scope>
    <source>
        <strain evidence="1">YMF1.00031</strain>
    </source>
</reference>
<proteinExistence type="predicted"/>
<dbReference type="AlphaFoldDB" id="A0AAD6IVA9"/>
<accession>A0AAD6IVA9</accession>
<evidence type="ECO:0000313" key="1">
    <source>
        <dbReference type="EMBL" id="KAJ6257461.1"/>
    </source>
</evidence>